<protein>
    <submittedName>
        <fullName evidence="16">Inosine-5'-monophosphate dehydrogenase</fullName>
    </submittedName>
</protein>
<dbReference type="SUPFAM" id="SSF54631">
    <property type="entry name" value="CBS-domain pair"/>
    <property type="match status" value="1"/>
</dbReference>
<comment type="catalytic activity">
    <reaction evidence="10">
        <text>IMP + NAD(+) + H2O = XMP + NADH + H(+)</text>
        <dbReference type="Rhea" id="RHEA:11708"/>
        <dbReference type="ChEBI" id="CHEBI:15377"/>
        <dbReference type="ChEBI" id="CHEBI:15378"/>
        <dbReference type="ChEBI" id="CHEBI:57464"/>
        <dbReference type="ChEBI" id="CHEBI:57540"/>
        <dbReference type="ChEBI" id="CHEBI:57945"/>
        <dbReference type="ChEBI" id="CHEBI:58053"/>
        <dbReference type="EC" id="1.1.1.205"/>
    </reaction>
</comment>
<dbReference type="Gene3D" id="3.20.20.70">
    <property type="entry name" value="Aldolase class I"/>
    <property type="match status" value="1"/>
</dbReference>
<comment type="caution">
    <text evidence="16">The sequence shown here is derived from an EMBL/GenBank/DDBJ whole genome shotgun (WGS) entry which is preliminary data.</text>
</comment>
<sequence length="498" mass="53523">MARTVLTEPSRAIAEFRLLPGLTRPDTTIDRVSLATRLAARPDGRGWVSLNIPLVAAAMQAVSGVAMGIALARHGGVAFVYASQPVAAQAEMVRRIKHHKAGFVQPLTVAPDLPIAQVAELAAAKGFSTFPVVDDQGRLLGLLTRLDYAPARHAHLTARDRMIPRDRLVVGREPLTLRQANDLLMDSHQSVLPIVDAEERLRDLVFRKDIENHLDHPDEVVDERKRLLAAAAINTRDYRERLPALVEAGVDVVAIDSSDGHSCFQADTLAFARQAFPSLPVIGGNIVTAEGFRFLAEAGAAGVKIGMGGGSICITQEQKGTGRGLGTAILEVAAARDEWQRRTGAYLPLIADGGIVTAKDMVIALALGADAVMLGRYFARFEESPTEKVLINNRVMKPYWGEGSPRARAWQGARYGQAAFAEGVEGYVEYAGPLRDNLAETLAILRSALCSAGAHDLDELHREAVLEVVSALSIREGQPHDIHLPGTATGLAAKTWGV</sequence>
<dbReference type="EMBL" id="QOQW01000029">
    <property type="protein sequence ID" value="RCK78015.1"/>
    <property type="molecule type" value="Genomic_DNA"/>
</dbReference>
<feature type="binding site" description="in other chain" evidence="13">
    <location>
        <position position="313"/>
    </location>
    <ligand>
        <name>K(+)</name>
        <dbReference type="ChEBI" id="CHEBI:29103"/>
        <note>ligand shared between two tetrameric partners</note>
    </ligand>
</feature>
<evidence type="ECO:0000256" key="11">
    <source>
        <dbReference type="PIRSR" id="PIRSR000130-1"/>
    </source>
</evidence>
<keyword evidence="9 14" id="KW-0129">CBS domain</keyword>
<evidence type="ECO:0000259" key="15">
    <source>
        <dbReference type="PROSITE" id="PS51371"/>
    </source>
</evidence>
<feature type="active site" description="Proton acceptor" evidence="11">
    <location>
        <position position="414"/>
    </location>
</feature>
<evidence type="ECO:0000256" key="3">
    <source>
        <dbReference type="ARBA" id="ARBA00022723"/>
    </source>
</evidence>
<dbReference type="SUPFAM" id="SSF51412">
    <property type="entry name" value="Inosine monophosphate dehydrogenase (IMPDH)"/>
    <property type="match status" value="1"/>
</dbReference>
<evidence type="ECO:0000313" key="17">
    <source>
        <dbReference type="Proteomes" id="UP000252355"/>
    </source>
</evidence>
<name>A0A367ZIS8_9BACT</name>
<proteinExistence type="inferred from homology"/>
<evidence type="ECO:0000313" key="16">
    <source>
        <dbReference type="EMBL" id="RCK78015.1"/>
    </source>
</evidence>
<feature type="active site" description="Thioimidate intermediate" evidence="11">
    <location>
        <position position="313"/>
    </location>
</feature>
<dbReference type="AlphaFoldDB" id="A0A367ZIS8"/>
<feature type="binding site" description="in other chain" evidence="13">
    <location>
        <position position="310"/>
    </location>
    <ligand>
        <name>K(+)</name>
        <dbReference type="ChEBI" id="CHEBI:29103"/>
        <note>ligand shared between two tetrameric partners</note>
    </ligand>
</feature>
<dbReference type="GO" id="GO:0006183">
    <property type="term" value="P:GTP biosynthetic process"/>
    <property type="evidence" value="ECO:0007669"/>
    <property type="project" value="TreeGrafter"/>
</dbReference>
<evidence type="ECO:0000256" key="10">
    <source>
        <dbReference type="ARBA" id="ARBA00048028"/>
    </source>
</evidence>
<keyword evidence="8 12" id="KW-0520">NAD</keyword>
<reference evidence="16 17" key="1">
    <citation type="submission" date="2018-05" db="EMBL/GenBank/DDBJ databases">
        <title>A metagenomic window into the 2 km-deep terrestrial subsurface aquifer revealed taxonomically and functionally diverse microbial community comprising novel uncultured bacterial lineages.</title>
        <authorList>
            <person name="Kadnikov V.V."/>
            <person name="Mardanov A.V."/>
            <person name="Beletsky A.V."/>
            <person name="Banks D."/>
            <person name="Pimenov N.V."/>
            <person name="Frank Y.A."/>
            <person name="Karnachuk O.V."/>
            <person name="Ravin N.V."/>
        </authorList>
    </citation>
    <scope>NUCLEOTIDE SEQUENCE [LARGE SCALE GENOMIC DNA]</scope>
    <source>
        <strain evidence="16">BY5</strain>
    </source>
</reference>
<evidence type="ECO:0000256" key="14">
    <source>
        <dbReference type="PROSITE-ProRule" id="PRU00703"/>
    </source>
</evidence>
<evidence type="ECO:0000256" key="7">
    <source>
        <dbReference type="ARBA" id="ARBA00023002"/>
    </source>
</evidence>
<evidence type="ECO:0000256" key="8">
    <source>
        <dbReference type="ARBA" id="ARBA00023027"/>
    </source>
</evidence>
<evidence type="ECO:0000256" key="5">
    <source>
        <dbReference type="ARBA" id="ARBA00022755"/>
    </source>
</evidence>
<dbReference type="Pfam" id="PF00571">
    <property type="entry name" value="CBS"/>
    <property type="match status" value="1"/>
</dbReference>
<dbReference type="FunFam" id="3.20.20.70:FF:000424">
    <property type="entry name" value="Inosine-5'-monophosphate dehydrogenase 2"/>
    <property type="match status" value="1"/>
</dbReference>
<gene>
    <name evidence="16" type="ORF">OZSIB_1924</name>
</gene>
<accession>A0A367ZIS8</accession>
<feature type="domain" description="CBS" evidence="15">
    <location>
        <begin position="162"/>
        <end position="220"/>
    </location>
</feature>
<keyword evidence="7" id="KW-0560">Oxidoreductase</keyword>
<dbReference type="PROSITE" id="PS51371">
    <property type="entry name" value="CBS"/>
    <property type="match status" value="2"/>
</dbReference>
<dbReference type="InterPro" id="IPR015875">
    <property type="entry name" value="IMP_DH/GMP_Rdtase_CS"/>
</dbReference>
<dbReference type="PANTHER" id="PTHR11911">
    <property type="entry name" value="INOSINE-5-MONOPHOSPHATE DEHYDROGENASE RELATED"/>
    <property type="match status" value="1"/>
</dbReference>
<evidence type="ECO:0000256" key="1">
    <source>
        <dbReference type="ARBA" id="ARBA00001958"/>
    </source>
</evidence>
<keyword evidence="3" id="KW-0479">Metal-binding</keyword>
<dbReference type="CDD" id="cd04601">
    <property type="entry name" value="CBS_pair_IMPDH"/>
    <property type="match status" value="1"/>
</dbReference>
<dbReference type="Pfam" id="PF00478">
    <property type="entry name" value="IMPDH"/>
    <property type="match status" value="1"/>
</dbReference>
<dbReference type="PROSITE" id="PS00487">
    <property type="entry name" value="IMP_DH_GMP_RED"/>
    <property type="match status" value="1"/>
</dbReference>
<keyword evidence="5" id="KW-0658">Purine biosynthesis</keyword>
<dbReference type="GO" id="GO:0046872">
    <property type="term" value="F:metal ion binding"/>
    <property type="evidence" value="ECO:0007669"/>
    <property type="project" value="UniProtKB-KW"/>
</dbReference>
<dbReference type="Proteomes" id="UP000252355">
    <property type="component" value="Unassembled WGS sequence"/>
</dbReference>
<dbReference type="CDD" id="cd00381">
    <property type="entry name" value="IMPDH"/>
    <property type="match status" value="1"/>
</dbReference>
<keyword evidence="4" id="KW-0332">GMP biosynthesis</keyword>
<feature type="binding site" evidence="12">
    <location>
        <begin position="256"/>
        <end position="258"/>
    </location>
    <ligand>
        <name>NAD(+)</name>
        <dbReference type="ChEBI" id="CHEBI:57540"/>
    </ligand>
</feature>
<organism evidence="16 17">
    <name type="scientific">Candidatus Ozemobacter sibiricus</name>
    <dbReference type="NCBI Taxonomy" id="2268124"/>
    <lineage>
        <taxon>Bacteria</taxon>
        <taxon>Candidatus Ozemobacteria</taxon>
        <taxon>Candidatus Ozemobacterales</taxon>
        <taxon>Candidatus Ozemobacteraceae</taxon>
        <taxon>Candidatus Ozemobacter</taxon>
    </lineage>
</organism>
<dbReference type="InterPro" id="IPR046342">
    <property type="entry name" value="CBS_dom_sf"/>
</dbReference>
<feature type="domain" description="CBS" evidence="15">
    <location>
        <begin position="92"/>
        <end position="161"/>
    </location>
</feature>
<evidence type="ECO:0000256" key="2">
    <source>
        <dbReference type="ARBA" id="ARBA00005502"/>
    </source>
</evidence>
<dbReference type="GO" id="GO:0003938">
    <property type="term" value="F:IMP dehydrogenase activity"/>
    <property type="evidence" value="ECO:0007669"/>
    <property type="project" value="UniProtKB-EC"/>
</dbReference>
<dbReference type="GO" id="GO:0006177">
    <property type="term" value="P:GMP biosynthetic process"/>
    <property type="evidence" value="ECO:0007669"/>
    <property type="project" value="UniProtKB-KW"/>
</dbReference>
<feature type="binding site" description="in other chain" evidence="13">
    <location>
        <position position="308"/>
    </location>
    <ligand>
        <name>K(+)</name>
        <dbReference type="ChEBI" id="CHEBI:29103"/>
        <note>ligand shared between two tetrameric partners</note>
    </ligand>
</feature>
<dbReference type="SMART" id="SM01240">
    <property type="entry name" value="IMPDH"/>
    <property type="match status" value="1"/>
</dbReference>
<dbReference type="InterPro" id="IPR000644">
    <property type="entry name" value="CBS_dom"/>
</dbReference>
<keyword evidence="6 13" id="KW-0630">Potassium</keyword>
<dbReference type="SMART" id="SM00116">
    <property type="entry name" value="CBS"/>
    <property type="match status" value="2"/>
</dbReference>
<evidence type="ECO:0000256" key="6">
    <source>
        <dbReference type="ARBA" id="ARBA00022958"/>
    </source>
</evidence>
<feature type="binding site" evidence="12">
    <location>
        <begin position="306"/>
        <end position="308"/>
    </location>
    <ligand>
        <name>NAD(+)</name>
        <dbReference type="ChEBI" id="CHEBI:57540"/>
    </ligand>
</feature>
<evidence type="ECO:0000256" key="13">
    <source>
        <dbReference type="PIRSR" id="PIRSR000130-4"/>
    </source>
</evidence>
<evidence type="ECO:0000256" key="4">
    <source>
        <dbReference type="ARBA" id="ARBA00022749"/>
    </source>
</evidence>
<comment type="similarity">
    <text evidence="2">Belongs to the IMPDH/GMPR family.</text>
</comment>
<evidence type="ECO:0000256" key="12">
    <source>
        <dbReference type="PIRSR" id="PIRSR000130-3"/>
    </source>
</evidence>
<dbReference type="InterPro" id="IPR005990">
    <property type="entry name" value="IMP_DH"/>
</dbReference>
<dbReference type="InterPro" id="IPR001093">
    <property type="entry name" value="IMP_DH_GMPRt"/>
</dbReference>
<comment type="cofactor">
    <cofactor evidence="1">
        <name>K(+)</name>
        <dbReference type="ChEBI" id="CHEBI:29103"/>
    </cofactor>
</comment>
<dbReference type="PIRSF" id="PIRSF000130">
    <property type="entry name" value="IMPDH"/>
    <property type="match status" value="1"/>
</dbReference>
<evidence type="ECO:0000256" key="9">
    <source>
        <dbReference type="ARBA" id="ARBA00023122"/>
    </source>
</evidence>
<dbReference type="PANTHER" id="PTHR11911:SF111">
    <property type="entry name" value="INOSINE-5'-MONOPHOSPHATE DEHYDROGENASE"/>
    <property type="match status" value="1"/>
</dbReference>
<dbReference type="InterPro" id="IPR013785">
    <property type="entry name" value="Aldolase_TIM"/>
</dbReference>